<comment type="similarity">
    <text evidence="1 4">Belongs to the D-isomer specific 2-hydroxyacid dehydrogenase family.</text>
</comment>
<dbReference type="InterPro" id="IPR006139">
    <property type="entry name" value="D-isomer_2_OHA_DH_cat_dom"/>
</dbReference>
<dbReference type="AlphaFoldDB" id="A0A9D1JK92"/>
<evidence type="ECO:0000259" key="5">
    <source>
        <dbReference type="Pfam" id="PF00389"/>
    </source>
</evidence>
<dbReference type="CDD" id="cd12162">
    <property type="entry name" value="2-Hacid_dh_4"/>
    <property type="match status" value="1"/>
</dbReference>
<evidence type="ECO:0000313" key="8">
    <source>
        <dbReference type="Proteomes" id="UP000823935"/>
    </source>
</evidence>
<accession>A0A9D1JK92</accession>
<evidence type="ECO:0000256" key="2">
    <source>
        <dbReference type="ARBA" id="ARBA00023002"/>
    </source>
</evidence>
<evidence type="ECO:0000256" key="4">
    <source>
        <dbReference type="RuleBase" id="RU003719"/>
    </source>
</evidence>
<dbReference type="EMBL" id="DVIQ01000063">
    <property type="protein sequence ID" value="HIS31981.1"/>
    <property type="molecule type" value="Genomic_DNA"/>
</dbReference>
<dbReference type="PANTHER" id="PTHR43761">
    <property type="entry name" value="D-ISOMER SPECIFIC 2-HYDROXYACID DEHYDROGENASE FAMILY PROTEIN (AFU_ORTHOLOGUE AFUA_1G13630)"/>
    <property type="match status" value="1"/>
</dbReference>
<dbReference type="GO" id="GO:0051287">
    <property type="term" value="F:NAD binding"/>
    <property type="evidence" value="ECO:0007669"/>
    <property type="project" value="InterPro"/>
</dbReference>
<evidence type="ECO:0000259" key="6">
    <source>
        <dbReference type="Pfam" id="PF02826"/>
    </source>
</evidence>
<dbReference type="Pfam" id="PF02826">
    <property type="entry name" value="2-Hacid_dh_C"/>
    <property type="match status" value="1"/>
</dbReference>
<dbReference type="GO" id="GO:0016616">
    <property type="term" value="F:oxidoreductase activity, acting on the CH-OH group of donors, NAD or NADP as acceptor"/>
    <property type="evidence" value="ECO:0007669"/>
    <property type="project" value="InterPro"/>
</dbReference>
<organism evidence="7 8">
    <name type="scientific">Candidatus Limivivens intestinipullorum</name>
    <dbReference type="NCBI Taxonomy" id="2840858"/>
    <lineage>
        <taxon>Bacteria</taxon>
        <taxon>Bacillati</taxon>
        <taxon>Bacillota</taxon>
        <taxon>Clostridia</taxon>
        <taxon>Lachnospirales</taxon>
        <taxon>Lachnospiraceae</taxon>
        <taxon>Lachnospiraceae incertae sedis</taxon>
        <taxon>Candidatus Limivivens</taxon>
    </lineage>
</organism>
<sequence>MEIVFLEAGTLGSDMDFSLFESLGHVTRYETSTAADTPEKVKNADIVVVNKINMNEQTLGRAKKLKMIAITATGYNMVDLDFTKSRGIAVTNVAGYSTDAVAQHTFALLFYLMHKLAYYDGYVKRGEYCESTAFTHIAEPFHELAQKTWGIIGLGAIGHKVAALARAFGCRVIYHSMSGCVRPEPYEQVDFEELLSQADILSVHAPLTEATRGLMDREAFRRMKPGSIFLNLARGAIVREEDLAWALREGEIAAAGLDVLAVEPMSRENPLMEIQDSRRLIITPHIAWAPVETRARLLDEVYRNIQAFLNGEARNLV</sequence>
<dbReference type="InterPro" id="IPR006140">
    <property type="entry name" value="D-isomer_DH_NAD-bd"/>
</dbReference>
<evidence type="ECO:0000256" key="1">
    <source>
        <dbReference type="ARBA" id="ARBA00005854"/>
    </source>
</evidence>
<keyword evidence="3" id="KW-0520">NAD</keyword>
<keyword evidence="2 4" id="KW-0560">Oxidoreductase</keyword>
<dbReference type="InterPro" id="IPR029753">
    <property type="entry name" value="D-isomer_DH_CS"/>
</dbReference>
<proteinExistence type="inferred from homology"/>
<protein>
    <submittedName>
        <fullName evidence="7">D-2-hydroxyacid dehydrogenase</fullName>
    </submittedName>
</protein>
<feature type="domain" description="D-isomer specific 2-hydroxyacid dehydrogenase NAD-binding" evidence="6">
    <location>
        <begin position="106"/>
        <end position="287"/>
    </location>
</feature>
<dbReference type="NCBIfam" id="NF006263">
    <property type="entry name" value="PRK08410.1"/>
    <property type="match status" value="1"/>
</dbReference>
<dbReference type="Proteomes" id="UP000823935">
    <property type="component" value="Unassembled WGS sequence"/>
</dbReference>
<dbReference type="SUPFAM" id="SSF51735">
    <property type="entry name" value="NAD(P)-binding Rossmann-fold domains"/>
    <property type="match status" value="1"/>
</dbReference>
<feature type="domain" description="D-isomer specific 2-hydroxyacid dehydrogenase catalytic" evidence="5">
    <location>
        <begin position="14"/>
        <end position="314"/>
    </location>
</feature>
<name>A0A9D1JK92_9FIRM</name>
<dbReference type="InterPro" id="IPR050418">
    <property type="entry name" value="D-iso_2-hydroxyacid_DH_PdxB"/>
</dbReference>
<dbReference type="Gene3D" id="3.40.50.720">
    <property type="entry name" value="NAD(P)-binding Rossmann-like Domain"/>
    <property type="match status" value="2"/>
</dbReference>
<gene>
    <name evidence="7" type="ORF">IAB44_10605</name>
</gene>
<evidence type="ECO:0000256" key="3">
    <source>
        <dbReference type="ARBA" id="ARBA00023027"/>
    </source>
</evidence>
<dbReference type="SUPFAM" id="SSF52283">
    <property type="entry name" value="Formate/glycerate dehydrogenase catalytic domain-like"/>
    <property type="match status" value="1"/>
</dbReference>
<reference evidence="7" key="2">
    <citation type="journal article" date="2021" name="PeerJ">
        <title>Extensive microbial diversity within the chicken gut microbiome revealed by metagenomics and culture.</title>
        <authorList>
            <person name="Gilroy R."/>
            <person name="Ravi A."/>
            <person name="Getino M."/>
            <person name="Pursley I."/>
            <person name="Horton D.L."/>
            <person name="Alikhan N.F."/>
            <person name="Baker D."/>
            <person name="Gharbi K."/>
            <person name="Hall N."/>
            <person name="Watson M."/>
            <person name="Adriaenssens E.M."/>
            <person name="Foster-Nyarko E."/>
            <person name="Jarju S."/>
            <person name="Secka A."/>
            <person name="Antonio M."/>
            <person name="Oren A."/>
            <person name="Chaudhuri R.R."/>
            <person name="La Ragione R."/>
            <person name="Hildebrand F."/>
            <person name="Pallen M.J."/>
        </authorList>
    </citation>
    <scope>NUCLEOTIDE SEQUENCE</scope>
    <source>
        <strain evidence="7">CHK190-19873</strain>
    </source>
</reference>
<dbReference type="PANTHER" id="PTHR43761:SF1">
    <property type="entry name" value="D-ISOMER SPECIFIC 2-HYDROXYACID DEHYDROGENASE CATALYTIC DOMAIN-CONTAINING PROTEIN-RELATED"/>
    <property type="match status" value="1"/>
</dbReference>
<dbReference type="PROSITE" id="PS00670">
    <property type="entry name" value="D_2_HYDROXYACID_DH_2"/>
    <property type="match status" value="1"/>
</dbReference>
<dbReference type="InterPro" id="IPR036291">
    <property type="entry name" value="NAD(P)-bd_dom_sf"/>
</dbReference>
<comment type="caution">
    <text evidence="7">The sequence shown here is derived from an EMBL/GenBank/DDBJ whole genome shotgun (WGS) entry which is preliminary data.</text>
</comment>
<evidence type="ECO:0000313" key="7">
    <source>
        <dbReference type="EMBL" id="HIS31981.1"/>
    </source>
</evidence>
<dbReference type="Pfam" id="PF00389">
    <property type="entry name" value="2-Hacid_dh"/>
    <property type="match status" value="1"/>
</dbReference>
<reference evidence="7" key="1">
    <citation type="submission" date="2020-10" db="EMBL/GenBank/DDBJ databases">
        <authorList>
            <person name="Gilroy R."/>
        </authorList>
    </citation>
    <scope>NUCLEOTIDE SEQUENCE</scope>
    <source>
        <strain evidence="7">CHK190-19873</strain>
    </source>
</reference>